<evidence type="ECO:0000259" key="8">
    <source>
        <dbReference type="Pfam" id="PF07669"/>
    </source>
</evidence>
<evidence type="ECO:0000256" key="6">
    <source>
        <dbReference type="ARBA" id="ARBA00023125"/>
    </source>
</evidence>
<dbReference type="Gene3D" id="3.40.50.150">
    <property type="entry name" value="Vaccinia Virus protein VP39"/>
    <property type="match status" value="1"/>
</dbReference>
<sequence>MNTVCSPAPTRPDLPDFDVAQLGQVFTPESVVQAMLALRQRHGRVLEPSCGNGAFLRHLPGAVGIELDPRHAPPGALVGDFFALPVHEKFDTIIGNPPYVRHQDIAASTRALLPNALGFDRRSNLFLFFIAKCLDHLATGGELIFITPRDFLKATSARPLNRLLHARGTITHVIELGDKKSFDGALPNCLIWRFVEGDFSRRTALIDAAHHRTLDDALAAAARGDWEMRDFVEHAGQLAFVRDAHEVPLTEVFAVRVGAVSGADPIFADPQHGTRDFVCSRTRTSGETRRMIWQPESPHPALLPHKTALLARRIKPFGEADWWQWGRGYPQSSAPRIYVNHRTRVAEPFFLHDSPHFDGAVLALFPHRPDVGLNVLCAMLNAVDWAEQGFVCDGRFIFGQRALQNARLPAAFAAFARNPDSA</sequence>
<evidence type="ECO:0000313" key="9">
    <source>
        <dbReference type="EMBL" id="QSI77456.1"/>
    </source>
</evidence>
<reference evidence="9 10" key="1">
    <citation type="submission" date="2021-02" db="EMBL/GenBank/DDBJ databases">
        <title>Niveibacterium changnyeongensis HC41.</title>
        <authorList>
            <person name="Kang M."/>
        </authorList>
    </citation>
    <scope>NUCLEOTIDE SEQUENCE [LARGE SCALE GENOMIC DNA]</scope>
    <source>
        <strain evidence="9 10">HC41</strain>
    </source>
</reference>
<evidence type="ECO:0000256" key="2">
    <source>
        <dbReference type="ARBA" id="ARBA00022603"/>
    </source>
</evidence>
<keyword evidence="6" id="KW-0238">DNA-binding</keyword>
<evidence type="ECO:0000313" key="10">
    <source>
        <dbReference type="Proteomes" id="UP000663570"/>
    </source>
</evidence>
<dbReference type="PANTHER" id="PTHR33841">
    <property type="entry name" value="DNA METHYLTRANSFERASE YEEA-RELATED"/>
    <property type="match status" value="1"/>
</dbReference>
<dbReference type="SUPFAM" id="SSF53335">
    <property type="entry name" value="S-adenosyl-L-methionine-dependent methyltransferases"/>
    <property type="match status" value="1"/>
</dbReference>
<dbReference type="PANTHER" id="PTHR33841:SF6">
    <property type="entry name" value="TYPE II METHYLTRANSFERASE M.HINDII"/>
    <property type="match status" value="1"/>
</dbReference>
<comment type="catalytic activity">
    <reaction evidence="7">
        <text>a 2'-deoxyadenosine in DNA + S-adenosyl-L-methionine = an N(6)-methyl-2'-deoxyadenosine in DNA + S-adenosyl-L-homocysteine + H(+)</text>
        <dbReference type="Rhea" id="RHEA:15197"/>
        <dbReference type="Rhea" id="RHEA-COMP:12418"/>
        <dbReference type="Rhea" id="RHEA-COMP:12419"/>
        <dbReference type="ChEBI" id="CHEBI:15378"/>
        <dbReference type="ChEBI" id="CHEBI:57856"/>
        <dbReference type="ChEBI" id="CHEBI:59789"/>
        <dbReference type="ChEBI" id="CHEBI:90615"/>
        <dbReference type="ChEBI" id="CHEBI:90616"/>
        <dbReference type="EC" id="2.1.1.72"/>
    </reaction>
</comment>
<keyword evidence="5" id="KW-0680">Restriction system</keyword>
<keyword evidence="10" id="KW-1185">Reference proteome</keyword>
<keyword evidence="2 9" id="KW-0489">Methyltransferase</keyword>
<dbReference type="InterPro" id="IPR002052">
    <property type="entry name" value="DNA_methylase_N6_adenine_CS"/>
</dbReference>
<evidence type="ECO:0000256" key="1">
    <source>
        <dbReference type="ARBA" id="ARBA00011900"/>
    </source>
</evidence>
<dbReference type="PROSITE" id="PS00092">
    <property type="entry name" value="N6_MTASE"/>
    <property type="match status" value="1"/>
</dbReference>
<dbReference type="InterPro" id="IPR029063">
    <property type="entry name" value="SAM-dependent_MTases_sf"/>
</dbReference>
<dbReference type="Proteomes" id="UP000663570">
    <property type="component" value="Chromosome"/>
</dbReference>
<dbReference type="GO" id="GO:0008168">
    <property type="term" value="F:methyltransferase activity"/>
    <property type="evidence" value="ECO:0007669"/>
    <property type="project" value="UniProtKB-KW"/>
</dbReference>
<feature type="domain" description="Type II methyltransferase M.TaqI-like" evidence="8">
    <location>
        <begin position="87"/>
        <end position="182"/>
    </location>
</feature>
<dbReference type="EMBL" id="CP071060">
    <property type="protein sequence ID" value="QSI77456.1"/>
    <property type="molecule type" value="Genomic_DNA"/>
</dbReference>
<dbReference type="Pfam" id="PF07669">
    <property type="entry name" value="Eco57I"/>
    <property type="match status" value="1"/>
</dbReference>
<protein>
    <recommendedName>
        <fullName evidence="1">site-specific DNA-methyltransferase (adenine-specific)</fullName>
        <ecNumber evidence="1">2.1.1.72</ecNumber>
    </recommendedName>
</protein>
<evidence type="ECO:0000256" key="4">
    <source>
        <dbReference type="ARBA" id="ARBA00022691"/>
    </source>
</evidence>
<dbReference type="PRINTS" id="PR00507">
    <property type="entry name" value="N12N6MTFRASE"/>
</dbReference>
<organism evidence="9 10">
    <name type="scientific">Niveibacterium microcysteis</name>
    <dbReference type="NCBI Taxonomy" id="2811415"/>
    <lineage>
        <taxon>Bacteria</taxon>
        <taxon>Pseudomonadati</taxon>
        <taxon>Pseudomonadota</taxon>
        <taxon>Betaproteobacteria</taxon>
        <taxon>Rhodocyclales</taxon>
        <taxon>Rhodocyclaceae</taxon>
        <taxon>Niveibacterium</taxon>
    </lineage>
</organism>
<dbReference type="RefSeq" id="WP_206254898.1">
    <property type="nucleotide sequence ID" value="NZ_CP071060.1"/>
</dbReference>
<accession>A0ABX7M7D2</accession>
<dbReference type="EC" id="2.1.1.72" evidence="1"/>
<gene>
    <name evidence="9" type="ORF">JY500_02015</name>
</gene>
<dbReference type="GO" id="GO:0032259">
    <property type="term" value="P:methylation"/>
    <property type="evidence" value="ECO:0007669"/>
    <property type="project" value="UniProtKB-KW"/>
</dbReference>
<keyword evidence="3" id="KW-0808">Transferase</keyword>
<proteinExistence type="predicted"/>
<dbReference type="InterPro" id="IPR050953">
    <property type="entry name" value="N4_N6_ade-DNA_methylase"/>
</dbReference>
<evidence type="ECO:0000256" key="5">
    <source>
        <dbReference type="ARBA" id="ARBA00022747"/>
    </source>
</evidence>
<evidence type="ECO:0000256" key="7">
    <source>
        <dbReference type="ARBA" id="ARBA00047942"/>
    </source>
</evidence>
<dbReference type="InterPro" id="IPR011639">
    <property type="entry name" value="MethylTrfase_TaqI-like_dom"/>
</dbReference>
<dbReference type="CDD" id="cd02440">
    <property type="entry name" value="AdoMet_MTases"/>
    <property type="match status" value="1"/>
</dbReference>
<name>A0ABX7M7D2_9RHOO</name>
<keyword evidence="4" id="KW-0949">S-adenosyl-L-methionine</keyword>
<evidence type="ECO:0000256" key="3">
    <source>
        <dbReference type="ARBA" id="ARBA00022679"/>
    </source>
</evidence>